<name>A0A0F9D7Y7_9ZZZZ</name>
<reference evidence="1" key="1">
    <citation type="journal article" date="2015" name="Nature">
        <title>Complex archaea that bridge the gap between prokaryotes and eukaryotes.</title>
        <authorList>
            <person name="Spang A."/>
            <person name="Saw J.H."/>
            <person name="Jorgensen S.L."/>
            <person name="Zaremba-Niedzwiedzka K."/>
            <person name="Martijn J."/>
            <person name="Lind A.E."/>
            <person name="van Eijk R."/>
            <person name="Schleper C."/>
            <person name="Guy L."/>
            <person name="Ettema T.J."/>
        </authorList>
    </citation>
    <scope>NUCLEOTIDE SEQUENCE</scope>
</reference>
<sequence length="146" mass="16614">MFDRIAWQRAYREKYPERIREYARRRRVKHPGAASAAAKAYAARNPLQVASRGAVRHALESGLLVRGECEVHGTDCQHGPVCAHHENYHRKLDVRWLCRKAHAQVHAGMIVLAEREPVYTIDLERAWSRPPMDPEMLTARGKAGAA</sequence>
<proteinExistence type="predicted"/>
<accession>A0A0F9D7Y7</accession>
<evidence type="ECO:0000313" key="1">
    <source>
        <dbReference type="EMBL" id="KKL49796.1"/>
    </source>
</evidence>
<organism evidence="1">
    <name type="scientific">marine sediment metagenome</name>
    <dbReference type="NCBI Taxonomy" id="412755"/>
    <lineage>
        <taxon>unclassified sequences</taxon>
        <taxon>metagenomes</taxon>
        <taxon>ecological metagenomes</taxon>
    </lineage>
</organism>
<comment type="caution">
    <text evidence="1">The sequence shown here is derived from an EMBL/GenBank/DDBJ whole genome shotgun (WGS) entry which is preliminary data.</text>
</comment>
<dbReference type="AlphaFoldDB" id="A0A0F9D7Y7"/>
<protein>
    <submittedName>
        <fullName evidence="1">Uncharacterized protein</fullName>
    </submittedName>
</protein>
<gene>
    <name evidence="1" type="ORF">LCGC14_2311930</name>
</gene>
<dbReference type="EMBL" id="LAZR01032831">
    <property type="protein sequence ID" value="KKL49796.1"/>
    <property type="molecule type" value="Genomic_DNA"/>
</dbReference>